<dbReference type="AlphaFoldDB" id="A0A444RT03"/>
<proteinExistence type="predicted"/>
<protein>
    <submittedName>
        <fullName evidence="2">Uncharacterized protein</fullName>
    </submittedName>
</protein>
<feature type="region of interest" description="Disordered" evidence="1">
    <location>
        <begin position="49"/>
        <end position="81"/>
    </location>
</feature>
<comment type="caution">
    <text evidence="2">The sequence shown here is derived from an EMBL/GenBank/DDBJ whole genome shotgun (WGS) entry which is preliminary data.</text>
</comment>
<evidence type="ECO:0000256" key="1">
    <source>
        <dbReference type="SAM" id="MobiDB-lite"/>
    </source>
</evidence>
<gene>
    <name evidence="2" type="ORF">VDGE_30510</name>
</gene>
<reference evidence="2 3" key="1">
    <citation type="submission" date="2018-12" db="EMBL/GenBank/DDBJ databases">
        <title>Genome of Verticillium dahliae isolate Getta Getta.</title>
        <authorList>
            <person name="Gardiner D.M."/>
        </authorList>
    </citation>
    <scope>NUCLEOTIDE SEQUENCE [LARGE SCALE GENOMIC DNA]</scope>
    <source>
        <strain evidence="2 3">Getta Getta</strain>
    </source>
</reference>
<dbReference type="EMBL" id="RSDZ01000093">
    <property type="protein sequence ID" value="RXG44234.1"/>
    <property type="molecule type" value="Genomic_DNA"/>
</dbReference>
<sequence length="151" mass="15848">MPPNILLANPGALHSVPLTQMFVSQQLSTKQAIPSPQGLSASQASYPLHSPVLNATPDPSTVLPQMQFEPGTSASRPYDPSAPPPVHVPAFGQQASCWLSVMFLVYSSVEFGAALSVAKTTADGPASVRLNGVGAWWSARQACLRSAWAPP</sequence>
<accession>A0A444RT03</accession>
<organism evidence="2 3">
    <name type="scientific">Verticillium dahliae</name>
    <name type="common">Verticillium wilt</name>
    <dbReference type="NCBI Taxonomy" id="27337"/>
    <lineage>
        <taxon>Eukaryota</taxon>
        <taxon>Fungi</taxon>
        <taxon>Dikarya</taxon>
        <taxon>Ascomycota</taxon>
        <taxon>Pezizomycotina</taxon>
        <taxon>Sordariomycetes</taxon>
        <taxon>Hypocreomycetidae</taxon>
        <taxon>Glomerellales</taxon>
        <taxon>Plectosphaerellaceae</taxon>
        <taxon>Verticillium</taxon>
    </lineage>
</organism>
<evidence type="ECO:0000313" key="2">
    <source>
        <dbReference type="EMBL" id="RXG44234.1"/>
    </source>
</evidence>
<evidence type="ECO:0000313" key="3">
    <source>
        <dbReference type="Proteomes" id="UP000288725"/>
    </source>
</evidence>
<name>A0A444RT03_VERDA</name>
<feature type="compositionally biased region" description="Polar residues" evidence="1">
    <location>
        <begin position="57"/>
        <end position="75"/>
    </location>
</feature>
<dbReference type="Proteomes" id="UP000288725">
    <property type="component" value="Chromosome 1"/>
</dbReference>